<dbReference type="OrthoDB" id="5175106at2"/>
<gene>
    <name evidence="2" type="ORF">SAMN05216266_11313</name>
</gene>
<dbReference type="InterPro" id="IPR027304">
    <property type="entry name" value="Trigger_fact/SurA_dom_sf"/>
</dbReference>
<sequence>MTRIIGRPRVLLTAVATALVLAGCGSGPSQATSAAIVGDRSIALDDVQQEIQWLLDNVPEAQQAKQQRKFDIESRKIVQSRVVHQLLTVAAERDGLRADDQQIAELINSSGGREAAARAVRVEPERLDDVAGDQLLLQQLGQKYVDRLSVSLIGTTISSESPGATAEDAALDLGRRISADPGNAASIIQSGGHQVLDERFSLAEALQASPELAVSAVFGADEGDVLVIQPSREQTGWLVALVRERTVSGAAGSGSDAAAQSDPQMLYQVGLRMLQPLADELGVRINPRYGVWDQTAMTVAASEDELTGYQLQPRTVQP</sequence>
<organism evidence="2 3">
    <name type="scientific">Amycolatopsis marina</name>
    <dbReference type="NCBI Taxonomy" id="490629"/>
    <lineage>
        <taxon>Bacteria</taxon>
        <taxon>Bacillati</taxon>
        <taxon>Actinomycetota</taxon>
        <taxon>Actinomycetes</taxon>
        <taxon>Pseudonocardiales</taxon>
        <taxon>Pseudonocardiaceae</taxon>
        <taxon>Amycolatopsis</taxon>
    </lineage>
</organism>
<dbReference type="SUPFAM" id="SSF109998">
    <property type="entry name" value="Triger factor/SurA peptide-binding domain-like"/>
    <property type="match status" value="1"/>
</dbReference>
<evidence type="ECO:0000313" key="3">
    <source>
        <dbReference type="Proteomes" id="UP000243799"/>
    </source>
</evidence>
<dbReference type="STRING" id="490629.SAMN05216266_11313"/>
<dbReference type="AlphaFoldDB" id="A0A1I1BAT1"/>
<evidence type="ECO:0000256" key="1">
    <source>
        <dbReference type="SAM" id="SignalP"/>
    </source>
</evidence>
<proteinExistence type="predicted"/>
<accession>A0A1I1BAT1</accession>
<keyword evidence="3" id="KW-1185">Reference proteome</keyword>
<feature type="chain" id="PRO_5017264531" evidence="1">
    <location>
        <begin position="32"/>
        <end position="318"/>
    </location>
</feature>
<keyword evidence="1" id="KW-0732">Signal</keyword>
<dbReference type="PROSITE" id="PS51257">
    <property type="entry name" value="PROKAR_LIPOPROTEIN"/>
    <property type="match status" value="1"/>
</dbReference>
<dbReference type="EMBL" id="FOKG01000013">
    <property type="protein sequence ID" value="SFB47464.1"/>
    <property type="molecule type" value="Genomic_DNA"/>
</dbReference>
<protein>
    <submittedName>
        <fullName evidence="2">SurA N-terminal domain-containing protein</fullName>
    </submittedName>
</protein>
<dbReference type="Pfam" id="PF13624">
    <property type="entry name" value="SurA_N_3"/>
    <property type="match status" value="1"/>
</dbReference>
<feature type="signal peptide" evidence="1">
    <location>
        <begin position="1"/>
        <end position="31"/>
    </location>
</feature>
<evidence type="ECO:0000313" key="2">
    <source>
        <dbReference type="EMBL" id="SFB47464.1"/>
    </source>
</evidence>
<reference evidence="3" key="1">
    <citation type="submission" date="2016-10" db="EMBL/GenBank/DDBJ databases">
        <authorList>
            <person name="Varghese N."/>
            <person name="Submissions S."/>
        </authorList>
    </citation>
    <scope>NUCLEOTIDE SEQUENCE [LARGE SCALE GENOMIC DNA]</scope>
    <source>
        <strain evidence="3">CGMCC 4.3568</strain>
    </source>
</reference>
<dbReference type="Proteomes" id="UP000243799">
    <property type="component" value="Unassembled WGS sequence"/>
</dbReference>
<name>A0A1I1BAT1_9PSEU</name>
<dbReference type="RefSeq" id="WP_091674949.1">
    <property type="nucleotide sequence ID" value="NZ_FOKG01000013.1"/>
</dbReference>